<proteinExistence type="predicted"/>
<name>A0AAV5V403_9BILA</name>
<accession>A0AAV5V403</accession>
<evidence type="ECO:0000313" key="2">
    <source>
        <dbReference type="Proteomes" id="UP001432322"/>
    </source>
</evidence>
<dbReference type="PANTHER" id="PTHR31139:SF4">
    <property type="entry name" value="ECTOPIC P GRANULES PROTEIN 5 HOMOLOG"/>
    <property type="match status" value="1"/>
</dbReference>
<sequence>MPQAEIAREIQTSALAERLDSTGPLDTVFLVNALAALVVQSSRDPIIFYRFCLQVCFVDANTRDSLYKVGGEAIGTVLGAKNHRHSMHSLRLSIEAMIIWRSTQLTFSLLPLFISARLANPWWEEPSV</sequence>
<organism evidence="1 2">
    <name type="scientific">Pristionchus fissidentatus</name>
    <dbReference type="NCBI Taxonomy" id="1538716"/>
    <lineage>
        <taxon>Eukaryota</taxon>
        <taxon>Metazoa</taxon>
        <taxon>Ecdysozoa</taxon>
        <taxon>Nematoda</taxon>
        <taxon>Chromadorea</taxon>
        <taxon>Rhabditida</taxon>
        <taxon>Rhabditina</taxon>
        <taxon>Diplogasteromorpha</taxon>
        <taxon>Diplogasteroidea</taxon>
        <taxon>Neodiplogasteridae</taxon>
        <taxon>Pristionchus</taxon>
    </lineage>
</organism>
<dbReference type="PANTHER" id="PTHR31139">
    <property type="entry name" value="ECTOPIC P GRANULES PROTEIN 5 HOMOLOG"/>
    <property type="match status" value="1"/>
</dbReference>
<dbReference type="Proteomes" id="UP001432322">
    <property type="component" value="Unassembled WGS sequence"/>
</dbReference>
<dbReference type="AlphaFoldDB" id="A0AAV5V403"/>
<feature type="non-terminal residue" evidence="1">
    <location>
        <position position="128"/>
    </location>
</feature>
<dbReference type="InterPro" id="IPR051436">
    <property type="entry name" value="Autophagy-related_EPG5"/>
</dbReference>
<dbReference type="EMBL" id="BTSY01000002">
    <property type="protein sequence ID" value="GMT13274.1"/>
    <property type="molecule type" value="Genomic_DNA"/>
</dbReference>
<protein>
    <submittedName>
        <fullName evidence="1">Uncharacterized protein</fullName>
    </submittedName>
</protein>
<evidence type="ECO:0000313" key="1">
    <source>
        <dbReference type="EMBL" id="GMT13274.1"/>
    </source>
</evidence>
<gene>
    <name evidence="1" type="ORF">PFISCL1PPCAC_4571</name>
</gene>
<keyword evidence="2" id="KW-1185">Reference proteome</keyword>
<comment type="caution">
    <text evidence="1">The sequence shown here is derived from an EMBL/GenBank/DDBJ whole genome shotgun (WGS) entry which is preliminary data.</text>
</comment>
<reference evidence="1" key="1">
    <citation type="submission" date="2023-10" db="EMBL/GenBank/DDBJ databases">
        <title>Genome assembly of Pristionchus species.</title>
        <authorList>
            <person name="Yoshida K."/>
            <person name="Sommer R.J."/>
        </authorList>
    </citation>
    <scope>NUCLEOTIDE SEQUENCE</scope>
    <source>
        <strain evidence="1">RS5133</strain>
    </source>
</reference>
<dbReference type="GO" id="GO:0005737">
    <property type="term" value="C:cytoplasm"/>
    <property type="evidence" value="ECO:0007669"/>
    <property type="project" value="TreeGrafter"/>
</dbReference>
<dbReference type="GO" id="GO:0097352">
    <property type="term" value="P:autophagosome maturation"/>
    <property type="evidence" value="ECO:0007669"/>
    <property type="project" value="TreeGrafter"/>
</dbReference>